<sequence length="107" mass="12664">MLWLLMMRSSALWVGWMYAYRCKGVDLWSMRIASSSSWAWRRILKLRLVFQPLMGVPDGVGTWKGRKWISYFVHEVWNSLRHVNSKVSWFKLLWGNIMSQDGVLLLG</sequence>
<feature type="chain" id="PRO_5043427236" description="Secreted protein" evidence="1">
    <location>
        <begin position="25"/>
        <end position="107"/>
    </location>
</feature>
<keyword evidence="3" id="KW-1185">Reference proteome</keyword>
<evidence type="ECO:0000313" key="3">
    <source>
        <dbReference type="Proteomes" id="UP001497516"/>
    </source>
</evidence>
<protein>
    <recommendedName>
        <fullName evidence="4">Secreted protein</fullName>
    </recommendedName>
</protein>
<proteinExistence type="predicted"/>
<accession>A0AAV2D289</accession>
<feature type="signal peptide" evidence="1">
    <location>
        <begin position="1"/>
        <end position="24"/>
    </location>
</feature>
<evidence type="ECO:0000256" key="1">
    <source>
        <dbReference type="SAM" id="SignalP"/>
    </source>
</evidence>
<dbReference type="AlphaFoldDB" id="A0AAV2D289"/>
<keyword evidence="1" id="KW-0732">Signal</keyword>
<evidence type="ECO:0000313" key="2">
    <source>
        <dbReference type="EMBL" id="CAL1362677.1"/>
    </source>
</evidence>
<reference evidence="2 3" key="1">
    <citation type="submission" date="2024-04" db="EMBL/GenBank/DDBJ databases">
        <authorList>
            <person name="Fracassetti M."/>
        </authorList>
    </citation>
    <scope>NUCLEOTIDE SEQUENCE [LARGE SCALE GENOMIC DNA]</scope>
</reference>
<evidence type="ECO:0008006" key="4">
    <source>
        <dbReference type="Google" id="ProtNLM"/>
    </source>
</evidence>
<organism evidence="2 3">
    <name type="scientific">Linum trigynum</name>
    <dbReference type="NCBI Taxonomy" id="586398"/>
    <lineage>
        <taxon>Eukaryota</taxon>
        <taxon>Viridiplantae</taxon>
        <taxon>Streptophyta</taxon>
        <taxon>Embryophyta</taxon>
        <taxon>Tracheophyta</taxon>
        <taxon>Spermatophyta</taxon>
        <taxon>Magnoliopsida</taxon>
        <taxon>eudicotyledons</taxon>
        <taxon>Gunneridae</taxon>
        <taxon>Pentapetalae</taxon>
        <taxon>rosids</taxon>
        <taxon>fabids</taxon>
        <taxon>Malpighiales</taxon>
        <taxon>Linaceae</taxon>
        <taxon>Linum</taxon>
    </lineage>
</organism>
<dbReference type="Proteomes" id="UP001497516">
    <property type="component" value="Chromosome 10"/>
</dbReference>
<name>A0AAV2D289_9ROSI</name>
<dbReference type="EMBL" id="OZ034814">
    <property type="protein sequence ID" value="CAL1362677.1"/>
    <property type="molecule type" value="Genomic_DNA"/>
</dbReference>
<gene>
    <name evidence="2" type="ORF">LTRI10_LOCUS9567</name>
</gene>